<feature type="domain" description="PucR C-terminal helix-turn-helix" evidence="3">
    <location>
        <begin position="327"/>
        <end position="384"/>
    </location>
</feature>
<protein>
    <submittedName>
        <fullName evidence="5">Helix-turn-helix domain-containing protein</fullName>
    </submittedName>
</protein>
<gene>
    <name evidence="5" type="ORF">SHK19_08780</name>
</gene>
<evidence type="ECO:0000259" key="3">
    <source>
        <dbReference type="Pfam" id="PF13556"/>
    </source>
</evidence>
<reference evidence="6" key="1">
    <citation type="submission" date="2023-12" db="EMBL/GenBank/DDBJ databases">
        <title>Novel species in genus Nocardioides.</title>
        <authorList>
            <person name="Zhou H."/>
        </authorList>
    </citation>
    <scope>NUCLEOTIDE SEQUENCE [LARGE SCALE GENOMIC DNA]</scope>
    <source>
        <strain evidence="6">HM61</strain>
    </source>
</reference>
<evidence type="ECO:0000313" key="6">
    <source>
        <dbReference type="Proteomes" id="UP001327225"/>
    </source>
</evidence>
<organism evidence="5 6">
    <name type="scientific">Nocardioides bizhenqiangii</name>
    <dbReference type="NCBI Taxonomy" id="3095076"/>
    <lineage>
        <taxon>Bacteria</taxon>
        <taxon>Bacillati</taxon>
        <taxon>Actinomycetota</taxon>
        <taxon>Actinomycetes</taxon>
        <taxon>Propionibacteriales</taxon>
        <taxon>Nocardioidaceae</taxon>
        <taxon>Nocardioides</taxon>
    </lineage>
</organism>
<dbReference type="RefSeq" id="WP_322457398.1">
    <property type="nucleotide sequence ID" value="NZ_CP141059.1"/>
</dbReference>
<dbReference type="InterPro" id="IPR041522">
    <property type="entry name" value="CdaR_GGDEF"/>
</dbReference>
<dbReference type="InterPro" id="IPR042070">
    <property type="entry name" value="PucR_C-HTH_sf"/>
</dbReference>
<evidence type="ECO:0000256" key="2">
    <source>
        <dbReference type="SAM" id="MobiDB-lite"/>
    </source>
</evidence>
<dbReference type="Gene3D" id="1.10.10.2840">
    <property type="entry name" value="PucR C-terminal helix-turn-helix domain"/>
    <property type="match status" value="1"/>
</dbReference>
<dbReference type="InterPro" id="IPR025736">
    <property type="entry name" value="PucR_C-HTH_dom"/>
</dbReference>
<keyword evidence="6" id="KW-1185">Reference proteome</keyword>
<dbReference type="Pfam" id="PF17853">
    <property type="entry name" value="GGDEF_2"/>
    <property type="match status" value="1"/>
</dbReference>
<evidence type="ECO:0000256" key="1">
    <source>
        <dbReference type="ARBA" id="ARBA00006754"/>
    </source>
</evidence>
<feature type="region of interest" description="Disordered" evidence="2">
    <location>
        <begin position="1"/>
        <end position="22"/>
    </location>
</feature>
<proteinExistence type="inferred from homology"/>
<dbReference type="InterPro" id="IPR051448">
    <property type="entry name" value="CdaR-like_regulators"/>
</dbReference>
<feature type="domain" description="CdaR GGDEF-like" evidence="4">
    <location>
        <begin position="169"/>
        <end position="280"/>
    </location>
</feature>
<dbReference type="PANTHER" id="PTHR33744">
    <property type="entry name" value="CARBOHYDRATE DIACID REGULATOR"/>
    <property type="match status" value="1"/>
</dbReference>
<evidence type="ECO:0000259" key="4">
    <source>
        <dbReference type="Pfam" id="PF17853"/>
    </source>
</evidence>
<dbReference type="PANTHER" id="PTHR33744:SF7">
    <property type="entry name" value="PUCR FAMILY TRANSCRIPTIONAL REGULATOR"/>
    <property type="match status" value="1"/>
</dbReference>
<name>A0ABZ0ZX51_9ACTN</name>
<dbReference type="Proteomes" id="UP001327225">
    <property type="component" value="Chromosome"/>
</dbReference>
<accession>A0ABZ0ZX51</accession>
<comment type="similarity">
    <text evidence="1">Belongs to the CdaR family.</text>
</comment>
<evidence type="ECO:0000313" key="5">
    <source>
        <dbReference type="EMBL" id="WQQ28311.1"/>
    </source>
</evidence>
<dbReference type="EMBL" id="CP141059">
    <property type="protein sequence ID" value="WQQ28311.1"/>
    <property type="molecule type" value="Genomic_DNA"/>
</dbReference>
<sequence length="388" mass="41237">MSRPPNPRARAVKKLRSASGRLSTAATRRMESDLPWFAELSAEERSWVGLIVQAGIHDFIAWFKQDSASPRFDQAPEANLFGVAPPALAGTIPLHQTVELIRLTIEVVEQSLESILDPDDVSDTHDAVLLYAREAAFATAEVYARAAEVRGAWDARLEALVVDAVLRDETDDAVLSRASAVGWGARGNVAVVLGAVPAEHTEAGVVDAVRRAARAAGMDALGAVQGHRLVAILGGVSDPEKAARAVVDLYGDGPVVVGPVAADLGHAYLSAQSATAGLRAAVGWPEAPRPVLSEDLLPERILDGDEWARMEAIDQVYEPLAQARGTLVETLSAYFANGAAIEPTARALFVHPNTVRYRLGQVADLTGLTPSRPRDALTLQLALALGRL</sequence>
<dbReference type="Pfam" id="PF13556">
    <property type="entry name" value="HTH_30"/>
    <property type="match status" value="1"/>
</dbReference>